<keyword evidence="4 6" id="KW-0378">Hydrolase</keyword>
<evidence type="ECO:0000256" key="4">
    <source>
        <dbReference type="ARBA" id="ARBA00022801"/>
    </source>
</evidence>
<dbReference type="GO" id="GO:0008855">
    <property type="term" value="F:exodeoxyribonuclease VII activity"/>
    <property type="evidence" value="ECO:0007669"/>
    <property type="project" value="UniProtKB-UniRule"/>
</dbReference>
<dbReference type="GO" id="GO:0006308">
    <property type="term" value="P:DNA catabolic process"/>
    <property type="evidence" value="ECO:0007669"/>
    <property type="project" value="UniProtKB-UniRule"/>
</dbReference>
<dbReference type="InterPro" id="IPR003761">
    <property type="entry name" value="Exonuc_VII_S"/>
</dbReference>
<dbReference type="Gene3D" id="1.10.287.1040">
    <property type="entry name" value="Exonuclease VII, small subunit"/>
    <property type="match status" value="1"/>
</dbReference>
<name>A0A3Q9BNQ7_9LACT</name>
<dbReference type="PANTHER" id="PTHR34137">
    <property type="entry name" value="EXODEOXYRIBONUCLEASE 7 SMALL SUBUNIT"/>
    <property type="match status" value="1"/>
</dbReference>
<dbReference type="PANTHER" id="PTHR34137:SF1">
    <property type="entry name" value="EXODEOXYRIBONUCLEASE 7 SMALL SUBUNIT"/>
    <property type="match status" value="1"/>
</dbReference>
<dbReference type="GO" id="GO:0009318">
    <property type="term" value="C:exodeoxyribonuclease VII complex"/>
    <property type="evidence" value="ECO:0007669"/>
    <property type="project" value="UniProtKB-UniRule"/>
</dbReference>
<dbReference type="RefSeq" id="WP_126111951.1">
    <property type="nucleotide sequence ID" value="NZ_CP034465.1"/>
</dbReference>
<comment type="function">
    <text evidence="6">Bidirectionally degrades single-stranded DNA into large acid-insoluble oligonucleotides, which are then degraded further into small acid-soluble oligonucleotides.</text>
</comment>
<comment type="catalytic activity">
    <reaction evidence="6">
        <text>Exonucleolytic cleavage in either 5'- to 3'- or 3'- to 5'-direction to yield nucleoside 5'-phosphates.</text>
        <dbReference type="EC" id="3.1.11.6"/>
    </reaction>
</comment>
<dbReference type="OrthoDB" id="9798666at2"/>
<dbReference type="GO" id="GO:0005829">
    <property type="term" value="C:cytosol"/>
    <property type="evidence" value="ECO:0007669"/>
    <property type="project" value="TreeGrafter"/>
</dbReference>
<sequence>MAESNVEALTFEEAMKKLEGIVSSLESGDVPLEDALKQFQEGMELSKHCQDTLNNAEKTLTKIISPDGSIQDYEETNQ</sequence>
<dbReference type="KEGG" id="jeh:EJN90_13015"/>
<protein>
    <recommendedName>
        <fullName evidence="6">Exodeoxyribonuclease 7 small subunit</fullName>
        <ecNumber evidence="6">3.1.11.6</ecNumber>
    </recommendedName>
    <alternativeName>
        <fullName evidence="6">Exodeoxyribonuclease VII small subunit</fullName>
        <shortName evidence="6">Exonuclease VII small subunit</shortName>
    </alternativeName>
</protein>
<evidence type="ECO:0000256" key="1">
    <source>
        <dbReference type="ARBA" id="ARBA00009998"/>
    </source>
</evidence>
<evidence type="ECO:0000313" key="7">
    <source>
        <dbReference type="EMBL" id="AZP05494.1"/>
    </source>
</evidence>
<comment type="subcellular location">
    <subcellularLocation>
        <location evidence="6">Cytoplasm</location>
    </subcellularLocation>
</comment>
<dbReference type="NCBIfam" id="NF002138">
    <property type="entry name" value="PRK00977.1-2"/>
    <property type="match status" value="1"/>
</dbReference>
<keyword evidence="5 6" id="KW-0269">Exonuclease</keyword>
<dbReference type="Pfam" id="PF02609">
    <property type="entry name" value="Exonuc_VII_S"/>
    <property type="match status" value="1"/>
</dbReference>
<dbReference type="AlphaFoldDB" id="A0A3Q9BNQ7"/>
<keyword evidence="3 6" id="KW-0540">Nuclease</keyword>
<keyword evidence="8" id="KW-1185">Reference proteome</keyword>
<evidence type="ECO:0000256" key="3">
    <source>
        <dbReference type="ARBA" id="ARBA00022722"/>
    </source>
</evidence>
<dbReference type="SUPFAM" id="SSF116842">
    <property type="entry name" value="XseB-like"/>
    <property type="match status" value="1"/>
</dbReference>
<comment type="similarity">
    <text evidence="1 6">Belongs to the XseB family.</text>
</comment>
<keyword evidence="2 6" id="KW-0963">Cytoplasm</keyword>
<gene>
    <name evidence="6" type="primary">xseB</name>
    <name evidence="7" type="ORF">EJN90_13015</name>
</gene>
<dbReference type="EC" id="3.1.11.6" evidence="6"/>
<evidence type="ECO:0000256" key="6">
    <source>
        <dbReference type="HAMAP-Rule" id="MF_00337"/>
    </source>
</evidence>
<evidence type="ECO:0000313" key="8">
    <source>
        <dbReference type="Proteomes" id="UP000273326"/>
    </source>
</evidence>
<organism evidence="7 8">
    <name type="scientific">Jeotgalibaca ciconiae</name>
    <dbReference type="NCBI Taxonomy" id="2496265"/>
    <lineage>
        <taxon>Bacteria</taxon>
        <taxon>Bacillati</taxon>
        <taxon>Bacillota</taxon>
        <taxon>Bacilli</taxon>
        <taxon>Lactobacillales</taxon>
        <taxon>Carnobacteriaceae</taxon>
        <taxon>Jeotgalibaca</taxon>
    </lineage>
</organism>
<dbReference type="NCBIfam" id="TIGR01280">
    <property type="entry name" value="xseB"/>
    <property type="match status" value="1"/>
</dbReference>
<dbReference type="HAMAP" id="MF_00337">
    <property type="entry name" value="Exonuc_7_S"/>
    <property type="match status" value="1"/>
</dbReference>
<reference evidence="8" key="1">
    <citation type="submission" date="2018-12" db="EMBL/GenBank/DDBJ databases">
        <title>Complete genome sequencing of Jeotgalibaca sp. H21T32.</title>
        <authorList>
            <person name="Bae J.-W."/>
            <person name="Lee S.-Y."/>
        </authorList>
    </citation>
    <scope>NUCLEOTIDE SEQUENCE [LARGE SCALE GENOMIC DNA]</scope>
    <source>
        <strain evidence="8">H21T32</strain>
    </source>
</reference>
<dbReference type="InterPro" id="IPR037004">
    <property type="entry name" value="Exonuc_VII_ssu_sf"/>
</dbReference>
<dbReference type="EMBL" id="CP034465">
    <property type="protein sequence ID" value="AZP05494.1"/>
    <property type="molecule type" value="Genomic_DNA"/>
</dbReference>
<evidence type="ECO:0000256" key="5">
    <source>
        <dbReference type="ARBA" id="ARBA00022839"/>
    </source>
</evidence>
<proteinExistence type="inferred from homology"/>
<dbReference type="Proteomes" id="UP000273326">
    <property type="component" value="Chromosome"/>
</dbReference>
<accession>A0A3Q9BNQ7</accession>
<evidence type="ECO:0000256" key="2">
    <source>
        <dbReference type="ARBA" id="ARBA00022490"/>
    </source>
</evidence>
<comment type="subunit">
    <text evidence="6">Heterooligomer composed of large and small subunits.</text>
</comment>